<organism evidence="2 3">
    <name type="scientific">Streptomyces asiaticus subsp. ignotus</name>
    <dbReference type="NCBI Taxonomy" id="3098222"/>
    <lineage>
        <taxon>Bacteria</taxon>
        <taxon>Bacillati</taxon>
        <taxon>Actinomycetota</taxon>
        <taxon>Actinomycetes</taxon>
        <taxon>Kitasatosporales</taxon>
        <taxon>Streptomycetaceae</taxon>
        <taxon>Streptomyces</taxon>
        <taxon>Streptomyces violaceusniger group</taxon>
    </lineage>
</organism>
<dbReference type="RefSeq" id="WP_330812057.1">
    <property type="nucleotide sequence ID" value="NZ_JAZBJO010000021.1"/>
</dbReference>
<feature type="compositionally biased region" description="Basic and acidic residues" evidence="1">
    <location>
        <begin position="30"/>
        <end position="46"/>
    </location>
</feature>
<dbReference type="Proteomes" id="UP001354709">
    <property type="component" value="Unassembled WGS sequence"/>
</dbReference>
<proteinExistence type="predicted"/>
<keyword evidence="3" id="KW-1185">Reference proteome</keyword>
<gene>
    <name evidence="2" type="ORF">V2J94_28470</name>
</gene>
<dbReference type="EMBL" id="JAZBJO010000021">
    <property type="protein sequence ID" value="MEE4595779.1"/>
    <property type="molecule type" value="Genomic_DNA"/>
</dbReference>
<feature type="region of interest" description="Disordered" evidence="1">
    <location>
        <begin position="1"/>
        <end position="53"/>
    </location>
</feature>
<sequence>MPEGGEGQQPNPEEHDKNYQQQIAEAAQHWGEDSDTKAHGRAAEHGRKPKRLPIESLMFTPEARSENLVPYVLGELRHKEDIQGKLEDRERRGYRRTPEGNLYRDFYDVGVDFSNAFVEKYRTDIRDPRDLAVRQDIMTTAAAYALLTYSRTTPDLEQPEAINTLWPILRDRAELPGPGLFGVPELHLTEQQADLLSVVTQRVGIDYDKSQTVISTREVFRAWGQGNWDPASPSES</sequence>
<protein>
    <submittedName>
        <fullName evidence="2">Uncharacterized protein</fullName>
    </submittedName>
</protein>
<evidence type="ECO:0000256" key="1">
    <source>
        <dbReference type="SAM" id="MobiDB-lite"/>
    </source>
</evidence>
<evidence type="ECO:0000313" key="2">
    <source>
        <dbReference type="EMBL" id="MEE4595779.1"/>
    </source>
</evidence>
<comment type="caution">
    <text evidence="2">The sequence shown here is derived from an EMBL/GenBank/DDBJ whole genome shotgun (WGS) entry which is preliminary data.</text>
</comment>
<reference evidence="2 3" key="1">
    <citation type="submission" date="2023-11" db="EMBL/GenBank/DDBJ databases">
        <title>30 novel species of actinomycetes from the DSMZ collection.</title>
        <authorList>
            <person name="Nouioui I."/>
        </authorList>
    </citation>
    <scope>NUCLEOTIDE SEQUENCE [LARGE SCALE GENOMIC DNA]</scope>
    <source>
        <strain evidence="2 3">DSM 41524</strain>
    </source>
</reference>
<evidence type="ECO:0000313" key="3">
    <source>
        <dbReference type="Proteomes" id="UP001354709"/>
    </source>
</evidence>
<accession>A0ABU7Q538</accession>
<name>A0ABU7Q538_9ACTN</name>